<reference evidence="1 2" key="1">
    <citation type="journal article" date="2021" name="Int. J. Syst. Evol. Microbiol.">
        <title>Reticulibacter mediterranei gen. nov., sp. nov., within the new family Reticulibacteraceae fam. nov., and Ktedonospora formicarum gen. nov., sp. nov., Ktedonobacter robiniae sp. nov., Dictyobacter formicarum sp. nov. and Dictyobacter arantiisoli sp. nov., belonging to the class Ktedonobacteria.</title>
        <authorList>
            <person name="Yabe S."/>
            <person name="Zheng Y."/>
            <person name="Wang C.M."/>
            <person name="Sakai Y."/>
            <person name="Abe K."/>
            <person name="Yokota A."/>
            <person name="Donadio S."/>
            <person name="Cavaletti L."/>
            <person name="Monciardini P."/>
        </authorList>
    </citation>
    <scope>NUCLEOTIDE SEQUENCE [LARGE SCALE GENOMIC DNA]</scope>
    <source>
        <strain evidence="1 2">SOSP1-9</strain>
    </source>
</reference>
<comment type="caution">
    <text evidence="1">The sequence shown here is derived from an EMBL/GenBank/DDBJ whole genome shotgun (WGS) entry which is preliminary data.</text>
</comment>
<evidence type="ECO:0000313" key="1">
    <source>
        <dbReference type="EMBL" id="GHO83001.1"/>
    </source>
</evidence>
<protein>
    <recommendedName>
        <fullName evidence="3">Mannosyl-glycoprotein endo-beta-N-acetylglucosamidase-like domain-containing protein</fullName>
    </recommendedName>
</protein>
<dbReference type="EMBL" id="BNJJ01000002">
    <property type="protein sequence ID" value="GHO83001.1"/>
    <property type="molecule type" value="Genomic_DNA"/>
</dbReference>
<proteinExistence type="predicted"/>
<organism evidence="1 2">
    <name type="scientific">Dictyobacter formicarum</name>
    <dbReference type="NCBI Taxonomy" id="2778368"/>
    <lineage>
        <taxon>Bacteria</taxon>
        <taxon>Bacillati</taxon>
        <taxon>Chloroflexota</taxon>
        <taxon>Ktedonobacteria</taxon>
        <taxon>Ktedonobacterales</taxon>
        <taxon>Dictyobacteraceae</taxon>
        <taxon>Dictyobacter</taxon>
    </lineage>
</organism>
<name>A0ABQ3VBD0_9CHLR</name>
<dbReference type="Proteomes" id="UP000635565">
    <property type="component" value="Unassembled WGS sequence"/>
</dbReference>
<evidence type="ECO:0000313" key="2">
    <source>
        <dbReference type="Proteomes" id="UP000635565"/>
    </source>
</evidence>
<accession>A0ABQ3VBD0</accession>
<dbReference type="RefSeq" id="WP_201360637.1">
    <property type="nucleotide sequence ID" value="NZ_BNJJ01000002.1"/>
</dbReference>
<keyword evidence="2" id="KW-1185">Reference proteome</keyword>
<gene>
    <name evidence="1" type="ORF">KSZ_10070</name>
</gene>
<sequence length="205" mass="22183">MRNIIAYFGLAAIIILAYLMISQHPGTPAPAGAQSPTATPTIAPASSGGMSIYGKPTISVVQINAILDFYGSPARGKGQALYDLGLKYGIDPVFALAFFMNESTFGTRGEATATLALGNLRCINDRPCVDQDRGGYAQFYSWEDGFDAWYKLLDGPLYKGVGLTTVETIIPRYAPNADHNNEQHYISVVEHMVTIWRAGKVQVEG</sequence>
<evidence type="ECO:0008006" key="3">
    <source>
        <dbReference type="Google" id="ProtNLM"/>
    </source>
</evidence>